<protein>
    <submittedName>
        <fullName evidence="1">Uncharacterized protein</fullName>
    </submittedName>
</protein>
<dbReference type="Proteomes" id="UP000001296">
    <property type="component" value="Chromosome"/>
</dbReference>
<dbReference type="EMBL" id="CP001698">
    <property type="protein sequence ID" value="ADN01041.1"/>
    <property type="molecule type" value="Genomic_DNA"/>
</dbReference>
<name>E0RTY5_WINT6</name>
<organism evidence="1 2">
    <name type="scientific">Winmispira thermophila (strain ATCC 49972 / DSM 6192 / RI 19.B1)</name>
    <name type="common">Spirochaeta thermophila</name>
    <dbReference type="NCBI Taxonomy" id="665571"/>
    <lineage>
        <taxon>Bacteria</taxon>
        <taxon>Pseudomonadati</taxon>
        <taxon>Spirochaetota</taxon>
        <taxon>Spirochaetia</taxon>
        <taxon>Winmispirales</taxon>
        <taxon>Winmispiraceae</taxon>
        <taxon>Winmispira</taxon>
    </lineage>
</organism>
<accession>E0RTY5</accession>
<dbReference type="RefSeq" id="WP_013312882.1">
    <property type="nucleotide sequence ID" value="NC_014484.1"/>
</dbReference>
<dbReference type="HOGENOM" id="CLU_3066374_0_0_12"/>
<proteinExistence type="predicted"/>
<evidence type="ECO:0000313" key="2">
    <source>
        <dbReference type="Proteomes" id="UP000001296"/>
    </source>
</evidence>
<dbReference type="AlphaFoldDB" id="E0RTY5"/>
<evidence type="ECO:0000313" key="1">
    <source>
        <dbReference type="EMBL" id="ADN01041.1"/>
    </source>
</evidence>
<reference evidence="1 2" key="2">
    <citation type="journal article" date="2010" name="J. Bacteriol.">
        <title>Genome sequence of the polysaccharide-degrading, thermophilic anaerobe Spirochaeta thermophila DSM 6192.</title>
        <authorList>
            <person name="Angelov A."/>
            <person name="Liebl S."/>
            <person name="Ballschmiter M."/>
            <person name="Bomeke M."/>
            <person name="Lehmann R."/>
            <person name="Liesegang H."/>
            <person name="Daniel R."/>
            <person name="Liebl W."/>
        </authorList>
    </citation>
    <scope>NUCLEOTIDE SEQUENCE [LARGE SCALE GENOMIC DNA]</scope>
    <source>
        <strain evidence="2">ATCC 49972 / DSM 6192 / RI 19.B1</strain>
    </source>
</reference>
<reference key="1">
    <citation type="submission" date="2009-08" db="EMBL/GenBank/DDBJ databases">
        <title>The genome sequence of Spirochaeta thermophila DSM6192.</title>
        <authorList>
            <person name="Angelov A."/>
            <person name="Mientus M."/>
            <person name="Wittenberg S."/>
            <person name="Lehmann R."/>
            <person name="Liesegang H."/>
            <person name="Daniel R."/>
            <person name="Liebl W."/>
        </authorList>
    </citation>
    <scope>NUCLEOTIDE SEQUENCE</scope>
    <source>
        <strain>DSM 6192</strain>
    </source>
</reference>
<dbReference type="PaxDb" id="665571-STHERM_c00650"/>
<sequence length="53" mass="5802">MGLWLSPDLEGVRLVSPMEDGAPRSGYSLAEATMWYGYCSYTPLTVRGSGWEG</sequence>
<dbReference type="KEGG" id="sta:STHERM_c00650"/>
<gene>
    <name evidence="1" type="ordered locus">STHERM_c00650</name>
</gene>